<evidence type="ECO:0000313" key="2">
    <source>
        <dbReference type="EMBL" id="KAF9458683.1"/>
    </source>
</evidence>
<sequence>MDHQLHHPNGSYPTNGPTYEPYNPYISTPMLPEQKHEDRASLVAAQRKANTALPVVGRALLIGLVVICLLLGMIIALIVYLCVGNTCTISRTMLISSAPLGRVLTVSQVASHVAPFTVPLVMVLYSYNLGARWLRASIDAGQDRPSPMQLGLLLKLCSGANIPSLVSSLQYFLGSGKQNLSSPPILRQSVFCLFLLLSMAYIITGADVWLHVSSKAVVIESIHPFTSLTGAPLESLLGREINQTKCDAARTATFDFTRDSCGQLSGGSGGDGRTQMTGLRVLSNSSDQHQVVYTDDQTAILVPWSIPSNITYMAPSIGIKSTCKTITKFCLVPQDLGNGLITYGPNAALLLDCSKSGVTFNATFPFNQMALDAQGNGVMGTEVSSNPFHVGAVVTSQAYFGDISIFDAFTPGTGWFIHGNNGAYNVIYCDVTAFDVVYKYQSSSARFTLQKSTPSSLAHARAMISFGLPIEGSTWVRDAVDGSGIQTNSTYEEAYALELSRQTLARSAVIYENTPVLMINREQQIIGTKLFMIPFVIMLAMMLFYRQTSFLNIIIFFVAVILCLAIIAAWKANCVQLASAHLTDPLTTVHALYGPKDAIYTWQNNNMKKFGIETGLDRLRIGTVTDVQTGAARFEASKAFGKGA</sequence>
<dbReference type="AlphaFoldDB" id="A0A9P5XXQ2"/>
<protein>
    <submittedName>
        <fullName evidence="2">Uncharacterized protein</fullName>
    </submittedName>
</protein>
<name>A0A9P5XXQ2_9AGAR</name>
<dbReference type="EMBL" id="MU150333">
    <property type="protein sequence ID" value="KAF9458683.1"/>
    <property type="molecule type" value="Genomic_DNA"/>
</dbReference>
<accession>A0A9P5XXQ2</accession>
<reference evidence="2" key="1">
    <citation type="submission" date="2020-11" db="EMBL/GenBank/DDBJ databases">
        <authorList>
            <consortium name="DOE Joint Genome Institute"/>
            <person name="Ahrendt S."/>
            <person name="Riley R."/>
            <person name="Andreopoulos W."/>
            <person name="Labutti K."/>
            <person name="Pangilinan J."/>
            <person name="Ruiz-Duenas F.J."/>
            <person name="Barrasa J.M."/>
            <person name="Sanchez-Garcia M."/>
            <person name="Camarero S."/>
            <person name="Miyauchi S."/>
            <person name="Serrano A."/>
            <person name="Linde D."/>
            <person name="Babiker R."/>
            <person name="Drula E."/>
            <person name="Ayuso-Fernandez I."/>
            <person name="Pacheco R."/>
            <person name="Padilla G."/>
            <person name="Ferreira P."/>
            <person name="Barriuso J."/>
            <person name="Kellner H."/>
            <person name="Castanera R."/>
            <person name="Alfaro M."/>
            <person name="Ramirez L."/>
            <person name="Pisabarro A.G."/>
            <person name="Kuo A."/>
            <person name="Tritt A."/>
            <person name="Lipzen A."/>
            <person name="He G."/>
            <person name="Yan M."/>
            <person name="Ng V."/>
            <person name="Cullen D."/>
            <person name="Martin F."/>
            <person name="Rosso M.-N."/>
            <person name="Henrissat B."/>
            <person name="Hibbett D."/>
            <person name="Martinez A.T."/>
            <person name="Grigoriev I.V."/>
        </authorList>
    </citation>
    <scope>NUCLEOTIDE SEQUENCE</scope>
    <source>
        <strain evidence="2">CBS 247.69</strain>
    </source>
</reference>
<dbReference type="Proteomes" id="UP000807353">
    <property type="component" value="Unassembled WGS sequence"/>
</dbReference>
<keyword evidence="1" id="KW-0812">Transmembrane</keyword>
<proteinExistence type="predicted"/>
<dbReference type="OrthoDB" id="3344043at2759"/>
<evidence type="ECO:0000313" key="3">
    <source>
        <dbReference type="Proteomes" id="UP000807353"/>
    </source>
</evidence>
<gene>
    <name evidence="2" type="ORF">BDZ94DRAFT_1239783</name>
</gene>
<keyword evidence="3" id="KW-1185">Reference proteome</keyword>
<keyword evidence="1" id="KW-0472">Membrane</keyword>
<feature type="transmembrane region" description="Helical" evidence="1">
    <location>
        <begin position="103"/>
        <end position="127"/>
    </location>
</feature>
<comment type="caution">
    <text evidence="2">The sequence shown here is derived from an EMBL/GenBank/DDBJ whole genome shotgun (WGS) entry which is preliminary data.</text>
</comment>
<feature type="transmembrane region" description="Helical" evidence="1">
    <location>
        <begin position="185"/>
        <end position="203"/>
    </location>
</feature>
<organism evidence="2 3">
    <name type="scientific">Collybia nuda</name>
    <dbReference type="NCBI Taxonomy" id="64659"/>
    <lineage>
        <taxon>Eukaryota</taxon>
        <taxon>Fungi</taxon>
        <taxon>Dikarya</taxon>
        <taxon>Basidiomycota</taxon>
        <taxon>Agaricomycotina</taxon>
        <taxon>Agaricomycetes</taxon>
        <taxon>Agaricomycetidae</taxon>
        <taxon>Agaricales</taxon>
        <taxon>Tricholomatineae</taxon>
        <taxon>Clitocybaceae</taxon>
        <taxon>Collybia</taxon>
    </lineage>
</organism>
<feature type="transmembrane region" description="Helical" evidence="1">
    <location>
        <begin position="525"/>
        <end position="545"/>
    </location>
</feature>
<feature type="transmembrane region" description="Helical" evidence="1">
    <location>
        <begin position="550"/>
        <end position="570"/>
    </location>
</feature>
<keyword evidence="1" id="KW-1133">Transmembrane helix</keyword>
<evidence type="ECO:0000256" key="1">
    <source>
        <dbReference type="SAM" id="Phobius"/>
    </source>
</evidence>
<feature type="transmembrane region" description="Helical" evidence="1">
    <location>
        <begin position="59"/>
        <end position="83"/>
    </location>
</feature>